<evidence type="ECO:0000256" key="1">
    <source>
        <dbReference type="ARBA" id="ARBA00023004"/>
    </source>
</evidence>
<dbReference type="Pfam" id="PF04023">
    <property type="entry name" value="FeoA"/>
    <property type="match status" value="1"/>
</dbReference>
<keyword evidence="1" id="KW-0408">Iron</keyword>
<dbReference type="AlphaFoldDB" id="A0A660SJQ6"/>
<name>A0A660SJQ6_UNCW3</name>
<feature type="domain" description="Ferrous iron transporter FeoA-like" evidence="2">
    <location>
        <begin position="2"/>
        <end position="74"/>
    </location>
</feature>
<evidence type="ECO:0000313" key="3">
    <source>
        <dbReference type="EMBL" id="RKX70180.1"/>
    </source>
</evidence>
<dbReference type="PANTHER" id="PTHR43151">
    <property type="entry name" value="FEOA FAMILY PROTEIN"/>
    <property type="match status" value="1"/>
</dbReference>
<dbReference type="SMART" id="SM00899">
    <property type="entry name" value="FeoA"/>
    <property type="match status" value="1"/>
</dbReference>
<dbReference type="PANTHER" id="PTHR43151:SF1">
    <property type="entry name" value="SSR2333 PROTEIN"/>
    <property type="match status" value="1"/>
</dbReference>
<evidence type="ECO:0000313" key="4">
    <source>
        <dbReference type="Proteomes" id="UP000268469"/>
    </source>
</evidence>
<proteinExistence type="predicted"/>
<dbReference type="Gene3D" id="2.30.30.90">
    <property type="match status" value="1"/>
</dbReference>
<sequence length="76" mass="8076">MMTLTELKPGDEGIVMGISGGRGMMRKLESLGIRIGVKIKKISSQLMGGPVIVQVGNTRVAIGYGMAHRILIRPVG</sequence>
<dbReference type="InterPro" id="IPR008988">
    <property type="entry name" value="Transcriptional_repressor_C"/>
</dbReference>
<protein>
    <submittedName>
        <fullName evidence="3">Ferrous iron transport protein A</fullName>
    </submittedName>
</protein>
<organism evidence="3 4">
    <name type="scientific">candidate division WOR-3 bacterium</name>
    <dbReference type="NCBI Taxonomy" id="2052148"/>
    <lineage>
        <taxon>Bacteria</taxon>
        <taxon>Bacteria division WOR-3</taxon>
    </lineage>
</organism>
<dbReference type="EMBL" id="QNBE01000048">
    <property type="protein sequence ID" value="RKX70180.1"/>
    <property type="molecule type" value="Genomic_DNA"/>
</dbReference>
<comment type="caution">
    <text evidence="3">The sequence shown here is derived from an EMBL/GenBank/DDBJ whole genome shotgun (WGS) entry which is preliminary data.</text>
</comment>
<gene>
    <name evidence="3" type="ORF">DRP53_05860</name>
</gene>
<dbReference type="InterPro" id="IPR007167">
    <property type="entry name" value="Fe-transptr_FeoA-like"/>
</dbReference>
<evidence type="ECO:0000259" key="2">
    <source>
        <dbReference type="SMART" id="SM00899"/>
    </source>
</evidence>
<dbReference type="Proteomes" id="UP000268469">
    <property type="component" value="Unassembled WGS sequence"/>
</dbReference>
<dbReference type="GO" id="GO:0046914">
    <property type="term" value="F:transition metal ion binding"/>
    <property type="evidence" value="ECO:0007669"/>
    <property type="project" value="InterPro"/>
</dbReference>
<accession>A0A660SJQ6</accession>
<dbReference type="SUPFAM" id="SSF50037">
    <property type="entry name" value="C-terminal domain of transcriptional repressors"/>
    <property type="match status" value="1"/>
</dbReference>
<reference evidence="3 4" key="1">
    <citation type="submission" date="2018-06" db="EMBL/GenBank/DDBJ databases">
        <title>Extensive metabolic versatility and redundancy in microbially diverse, dynamic hydrothermal sediments.</title>
        <authorList>
            <person name="Dombrowski N."/>
            <person name="Teske A."/>
            <person name="Baker B.J."/>
        </authorList>
    </citation>
    <scope>NUCLEOTIDE SEQUENCE [LARGE SCALE GENOMIC DNA]</scope>
    <source>
        <strain evidence="3">B36_G15</strain>
    </source>
</reference>
<dbReference type="InterPro" id="IPR038157">
    <property type="entry name" value="FeoA_core_dom"/>
</dbReference>
<dbReference type="InterPro" id="IPR053184">
    <property type="entry name" value="FeoA-like"/>
</dbReference>